<keyword evidence="2" id="KW-0489">Methyltransferase</keyword>
<keyword evidence="8" id="KW-1185">Reference proteome</keyword>
<dbReference type="InterPro" id="IPR002941">
    <property type="entry name" value="DNA_methylase_N4/N6"/>
</dbReference>
<evidence type="ECO:0000256" key="5">
    <source>
        <dbReference type="SAM" id="MobiDB-lite"/>
    </source>
</evidence>
<keyword evidence="4" id="KW-0949">S-adenosyl-L-methionine</keyword>
<dbReference type="InterPro" id="IPR002052">
    <property type="entry name" value="DNA_methylase_N6_adenine_CS"/>
</dbReference>
<evidence type="ECO:0000313" key="8">
    <source>
        <dbReference type="Proteomes" id="UP001500984"/>
    </source>
</evidence>
<protein>
    <recommendedName>
        <fullName evidence="6">DNA methylase N-4/N-6 domain-containing protein</fullName>
    </recommendedName>
</protein>
<accession>A0ABN2WU05</accession>
<feature type="region of interest" description="Disordered" evidence="5">
    <location>
        <begin position="105"/>
        <end position="158"/>
    </location>
</feature>
<evidence type="ECO:0000256" key="2">
    <source>
        <dbReference type="ARBA" id="ARBA00022603"/>
    </source>
</evidence>
<dbReference type="Proteomes" id="UP001500984">
    <property type="component" value="Unassembled WGS sequence"/>
</dbReference>
<evidence type="ECO:0000256" key="3">
    <source>
        <dbReference type="ARBA" id="ARBA00022679"/>
    </source>
</evidence>
<evidence type="ECO:0000259" key="6">
    <source>
        <dbReference type="Pfam" id="PF01555"/>
    </source>
</evidence>
<evidence type="ECO:0000313" key="7">
    <source>
        <dbReference type="EMBL" id="GAA2098226.1"/>
    </source>
</evidence>
<keyword evidence="3" id="KW-0808">Transferase</keyword>
<dbReference type="SUPFAM" id="SSF53335">
    <property type="entry name" value="S-adenosyl-L-methionine-dependent methyltransferases"/>
    <property type="match status" value="1"/>
</dbReference>
<reference evidence="7 8" key="1">
    <citation type="journal article" date="2019" name="Int. J. Syst. Evol. Microbiol.">
        <title>The Global Catalogue of Microorganisms (GCM) 10K type strain sequencing project: providing services to taxonomists for standard genome sequencing and annotation.</title>
        <authorList>
            <consortium name="The Broad Institute Genomics Platform"/>
            <consortium name="The Broad Institute Genome Sequencing Center for Infectious Disease"/>
            <person name="Wu L."/>
            <person name="Ma J."/>
        </authorList>
    </citation>
    <scope>NUCLEOTIDE SEQUENCE [LARGE SCALE GENOMIC DNA]</scope>
    <source>
        <strain evidence="7 8">JCM 15900</strain>
    </source>
</reference>
<gene>
    <name evidence="7" type="ORF">GCM10009823_19420</name>
</gene>
<evidence type="ECO:0000256" key="1">
    <source>
        <dbReference type="ARBA" id="ARBA00006594"/>
    </source>
</evidence>
<dbReference type="Gene3D" id="3.40.50.150">
    <property type="entry name" value="Vaccinia Virus protein VP39"/>
    <property type="match status" value="1"/>
</dbReference>
<comment type="similarity">
    <text evidence="1">Belongs to the N(4)/N(6)-methyltransferase family.</text>
</comment>
<proteinExistence type="inferred from homology"/>
<dbReference type="PRINTS" id="PR00506">
    <property type="entry name" value="D21N6MTFRASE"/>
</dbReference>
<dbReference type="InterPro" id="IPR029063">
    <property type="entry name" value="SAM-dependent_MTases_sf"/>
</dbReference>
<sequence length="502" mass="53524">MAGADQRGTAQVRDVPLSRPGQVSSAVEAPAASPISGGSSTSRTAAGQVARTVAEARHSAPSPVTTGDDLVIEGDNLDALRALLPTHRGTVRVVYIDPPYNTGNAHTYRDSFRTSASSSASSSDACPTEPASAGGPDPCCGPTHASAPSADPASGGARSPYRDHAAWLDFMRPRLELARALMREDGVLFLHIDDREQAFAQILGHEVFGEENSLGTLIHQRAKGGGQAKFVIRGHDYIHAWARSLDAAGPLVTEKKPPARYEVIDGRRMLVEDDVLRVSFGTYVRGRERRLMYEDIEAVRGPAKLAEIDRRLASGELALRPWGEPDPDTGERRHAVVRLTPAEQATSKLYSILRVMGSQGRSDLEELGLGGIFGYPKPVELVRTLVEAVTWHDPSAVVLDFFAGSGTTAQAVMEANARDGGARRFVLVQRAEPIASRLRAGRGTDTGRGTASAAAVPSASEAAPAFATISEFCAERVRRAAARWECSGSVRYLRAEDLSSGG</sequence>
<feature type="region of interest" description="Disordered" evidence="5">
    <location>
        <begin position="1"/>
        <end position="68"/>
    </location>
</feature>
<evidence type="ECO:0000256" key="4">
    <source>
        <dbReference type="ARBA" id="ARBA00022691"/>
    </source>
</evidence>
<name>A0ABN2WU05_9MICO</name>
<dbReference type="RefSeq" id="WP_344337019.1">
    <property type="nucleotide sequence ID" value="NZ_BAAAPZ010000007.1"/>
</dbReference>
<dbReference type="PROSITE" id="PS00092">
    <property type="entry name" value="N6_MTASE"/>
    <property type="match status" value="1"/>
</dbReference>
<dbReference type="Pfam" id="PF01555">
    <property type="entry name" value="N6_N4_Mtase"/>
    <property type="match status" value="1"/>
</dbReference>
<organism evidence="7 8">
    <name type="scientific">Brevibacterium salitolerans</name>
    <dbReference type="NCBI Taxonomy" id="1403566"/>
    <lineage>
        <taxon>Bacteria</taxon>
        <taxon>Bacillati</taxon>
        <taxon>Actinomycetota</taxon>
        <taxon>Actinomycetes</taxon>
        <taxon>Micrococcales</taxon>
        <taxon>Brevibacteriaceae</taxon>
        <taxon>Brevibacterium</taxon>
    </lineage>
</organism>
<comment type="caution">
    <text evidence="7">The sequence shown here is derived from an EMBL/GenBank/DDBJ whole genome shotgun (WGS) entry which is preliminary data.</text>
</comment>
<feature type="domain" description="DNA methylase N-4/N-6" evidence="6">
    <location>
        <begin position="91"/>
        <end position="417"/>
    </location>
</feature>
<dbReference type="InterPro" id="IPR002295">
    <property type="entry name" value="N4/N6-MTase_EcoPI_Mod-like"/>
</dbReference>
<dbReference type="EMBL" id="BAAAPZ010000007">
    <property type="protein sequence ID" value="GAA2098226.1"/>
    <property type="molecule type" value="Genomic_DNA"/>
</dbReference>
<feature type="compositionally biased region" description="Low complexity" evidence="5">
    <location>
        <begin position="23"/>
        <end position="47"/>
    </location>
</feature>
<feature type="compositionally biased region" description="Low complexity" evidence="5">
    <location>
        <begin position="145"/>
        <end position="158"/>
    </location>
</feature>